<name>A0AAD5LZY3_PARTN</name>
<proteinExistence type="predicted"/>
<evidence type="ECO:0000313" key="3">
    <source>
        <dbReference type="Proteomes" id="UP001196413"/>
    </source>
</evidence>
<dbReference type="AlphaFoldDB" id="A0AAD5LZY3"/>
<evidence type="ECO:0000256" key="1">
    <source>
        <dbReference type="SAM" id="SignalP"/>
    </source>
</evidence>
<dbReference type="EMBL" id="JAHQIW010000692">
    <property type="protein sequence ID" value="KAJ1349590.1"/>
    <property type="molecule type" value="Genomic_DNA"/>
</dbReference>
<accession>A0AAD5LZY3</accession>
<protein>
    <submittedName>
        <fullName evidence="2">Uncharacterized protein</fullName>
    </submittedName>
</protein>
<comment type="caution">
    <text evidence="2">The sequence shown here is derived from an EMBL/GenBank/DDBJ whole genome shotgun (WGS) entry which is preliminary data.</text>
</comment>
<evidence type="ECO:0000313" key="2">
    <source>
        <dbReference type="EMBL" id="KAJ1349590.1"/>
    </source>
</evidence>
<feature type="signal peptide" evidence="1">
    <location>
        <begin position="1"/>
        <end position="15"/>
    </location>
</feature>
<keyword evidence="3" id="KW-1185">Reference proteome</keyword>
<gene>
    <name evidence="2" type="ORF">KIN20_005182</name>
</gene>
<dbReference type="Proteomes" id="UP001196413">
    <property type="component" value="Unassembled WGS sequence"/>
</dbReference>
<reference evidence="2" key="1">
    <citation type="submission" date="2021-06" db="EMBL/GenBank/DDBJ databases">
        <title>Parelaphostrongylus tenuis whole genome reference sequence.</title>
        <authorList>
            <person name="Garwood T.J."/>
            <person name="Larsen P.A."/>
            <person name="Fountain-Jones N.M."/>
            <person name="Garbe J.R."/>
            <person name="Macchietto M.G."/>
            <person name="Kania S.A."/>
            <person name="Gerhold R.W."/>
            <person name="Richards J.E."/>
            <person name="Wolf T.M."/>
        </authorList>
    </citation>
    <scope>NUCLEOTIDE SEQUENCE</scope>
    <source>
        <strain evidence="2">MNPRO001-30</strain>
        <tissue evidence="2">Meninges</tissue>
    </source>
</reference>
<keyword evidence="1" id="KW-0732">Signal</keyword>
<feature type="chain" id="PRO_5042279020" evidence="1">
    <location>
        <begin position="16"/>
        <end position="87"/>
    </location>
</feature>
<organism evidence="2 3">
    <name type="scientific">Parelaphostrongylus tenuis</name>
    <name type="common">Meningeal worm</name>
    <dbReference type="NCBI Taxonomy" id="148309"/>
    <lineage>
        <taxon>Eukaryota</taxon>
        <taxon>Metazoa</taxon>
        <taxon>Ecdysozoa</taxon>
        <taxon>Nematoda</taxon>
        <taxon>Chromadorea</taxon>
        <taxon>Rhabditida</taxon>
        <taxon>Rhabditina</taxon>
        <taxon>Rhabditomorpha</taxon>
        <taxon>Strongyloidea</taxon>
        <taxon>Metastrongylidae</taxon>
        <taxon>Parelaphostrongylus</taxon>
    </lineage>
</organism>
<sequence>MRTVICALMLVAAYAAPLQEEEKIEEKLKYLQDQLILLQRQMGTPVLTEKRDAHKLLFNKWQPQKRLVAWQPMKRTIDEREPGFSYK</sequence>